<evidence type="ECO:0000313" key="2">
    <source>
        <dbReference type="Proteomes" id="UP001208570"/>
    </source>
</evidence>
<dbReference type="AlphaFoldDB" id="A0AAD9N531"/>
<dbReference type="Proteomes" id="UP001208570">
    <property type="component" value="Unassembled WGS sequence"/>
</dbReference>
<sequence>MIFGSPDMYKDDYSKFDQLLVNLEAFTSSDSVHILASLIFRIGLITKVQILLLRCRHPEWIDIDHL</sequence>
<proteinExistence type="predicted"/>
<gene>
    <name evidence="1" type="ORF">LSH36_199g01019</name>
</gene>
<evidence type="ECO:0000313" key="1">
    <source>
        <dbReference type="EMBL" id="KAK2157075.1"/>
    </source>
</evidence>
<comment type="caution">
    <text evidence="1">The sequence shown here is derived from an EMBL/GenBank/DDBJ whole genome shotgun (WGS) entry which is preliminary data.</text>
</comment>
<organism evidence="1 2">
    <name type="scientific">Paralvinella palmiformis</name>
    <dbReference type="NCBI Taxonomy" id="53620"/>
    <lineage>
        <taxon>Eukaryota</taxon>
        <taxon>Metazoa</taxon>
        <taxon>Spiralia</taxon>
        <taxon>Lophotrochozoa</taxon>
        <taxon>Annelida</taxon>
        <taxon>Polychaeta</taxon>
        <taxon>Sedentaria</taxon>
        <taxon>Canalipalpata</taxon>
        <taxon>Terebellida</taxon>
        <taxon>Terebelliformia</taxon>
        <taxon>Alvinellidae</taxon>
        <taxon>Paralvinella</taxon>
    </lineage>
</organism>
<accession>A0AAD9N531</accession>
<reference evidence="1" key="1">
    <citation type="journal article" date="2023" name="Mol. Biol. Evol.">
        <title>Third-Generation Sequencing Reveals the Adaptive Role of the Epigenome in Three Deep-Sea Polychaetes.</title>
        <authorList>
            <person name="Perez M."/>
            <person name="Aroh O."/>
            <person name="Sun Y."/>
            <person name="Lan Y."/>
            <person name="Juniper S.K."/>
            <person name="Young C.R."/>
            <person name="Angers B."/>
            <person name="Qian P.Y."/>
        </authorList>
    </citation>
    <scope>NUCLEOTIDE SEQUENCE</scope>
    <source>
        <strain evidence="1">P08H-3</strain>
    </source>
</reference>
<protein>
    <submittedName>
        <fullName evidence="1">Uncharacterized protein</fullName>
    </submittedName>
</protein>
<dbReference type="EMBL" id="JAODUP010000199">
    <property type="protein sequence ID" value="KAK2157075.1"/>
    <property type="molecule type" value="Genomic_DNA"/>
</dbReference>
<keyword evidence="2" id="KW-1185">Reference proteome</keyword>
<name>A0AAD9N531_9ANNE</name>